<feature type="domain" description="Rhamnogalacturonase A/B/Epimerase-like pectate lyase" evidence="2">
    <location>
        <begin position="66"/>
        <end position="276"/>
    </location>
</feature>
<evidence type="ECO:0000313" key="4">
    <source>
        <dbReference type="Proteomes" id="UP000321291"/>
    </source>
</evidence>
<dbReference type="Gene3D" id="2.160.20.10">
    <property type="entry name" value="Single-stranded right-handed beta-helix, Pectin lyase-like"/>
    <property type="match status" value="2"/>
</dbReference>
<proteinExistence type="predicted"/>
<dbReference type="Proteomes" id="UP000321291">
    <property type="component" value="Chromosome"/>
</dbReference>
<dbReference type="InterPro" id="IPR011050">
    <property type="entry name" value="Pectin_lyase_fold/virulence"/>
</dbReference>
<dbReference type="AlphaFoldDB" id="A0A5B8VL76"/>
<dbReference type="RefSeq" id="WP_146782279.1">
    <property type="nucleotide sequence ID" value="NZ_CP042434.1"/>
</dbReference>
<evidence type="ECO:0000259" key="2">
    <source>
        <dbReference type="Pfam" id="PF12708"/>
    </source>
</evidence>
<dbReference type="SUPFAM" id="SSF51126">
    <property type="entry name" value="Pectin lyase-like"/>
    <property type="match status" value="2"/>
</dbReference>
<dbReference type="KEGG" id="agi:FSB73_11830"/>
<dbReference type="Gene3D" id="2.40.10.500">
    <property type="match status" value="1"/>
</dbReference>
<sequence>MKMILNHIMAGLFMLFISPAGWSQSARQMSGRQKPNTAFGAAGSYYLTAPKDTAAYYFTTENFGAGARADGKTDVTLTLQEAINKLKREKNFGIVFIPEGTYLISGTIYIPAAIRLIGYGSHRPVIRLKNNAPGFDRPIISDKGKAAYMFWFTSGISSKEHISDAGAGTFYSGMSNINLEIGKGNHNAVALRTHFAQHSFVEHVDMAIGEGKAGIFDVGNEIQDVRFYGGDYGIFTTKASPGWQYMMLDTYFEGQRKAAIKTQEAGLTIVRLQAKNVPIVIDVDQGFWEKLYMEDCVLENVSDTAIQIGWASTPETQVNLRGIRLKNVPALLTAKDQALLPVTAASPIYLVKSYTAGLVMDSLNAIASERQINKKDVNIDMVPLSSFNTNLQTDIAPLPAVKTWVNVKTLGAKGDGKQDETALLQAAIDSFAVLYFPEGRYRISKTLQLKPGTMLIGLHPFATQIILEDNTADFSGFGGPVPMVLSSRGGHNIITGIGLNTAKRNTRAVALQWEAAAGSLVNDIKFIGGHGTMRSPLYAETGNIYGRGEEVLWDRQYWSLWVTRNGGGVFKNIWSASTYAAGGVYISNTHTPGRIYAMSIEHHKRSEVRFNNVKNWKVYAMQTEEESRESTQCQPLMIENTANITFANLYMFRVIRVNQPYPYAIRTANAQDIRILNLHNYAQTKYTSSHSLYDINKQVYVMPWELASLHLVNTQTNTQTARIMRNTRKLGDGDLRLEGMEKGILRLLANGFEMPEGLCRDSKGNVYFCTSGKKRIYKWSAETGLVTLLGDYPWEPLSLACDKADHLLVVFKYVPMDGYLINGKQEQFENPADAGGTSFSGWGNSGFGTLVYSLDPEDPDHSITLCKKVAMGSISPVARAYYPAHRWRDFHDYKQVVVARPDSCWVAPDGQTIIPVVYDLARSTSLARAVPGQPLYVTDEYNEYSYRLQVDQAGFVSGLTPFAPRGSFSIVPQSDDLVWIADGTLYGYNASGKLVRHIKLPERITGISVGGRNGKQLVISTYNGLYLLSDL</sequence>
<evidence type="ECO:0000313" key="3">
    <source>
        <dbReference type="EMBL" id="QEC72260.1"/>
    </source>
</evidence>
<dbReference type="InterPro" id="IPR012334">
    <property type="entry name" value="Pectin_lyas_fold"/>
</dbReference>
<organism evidence="3 4">
    <name type="scientific">Arachidicoccus ginsenosidivorans</name>
    <dbReference type="NCBI Taxonomy" id="496057"/>
    <lineage>
        <taxon>Bacteria</taxon>
        <taxon>Pseudomonadati</taxon>
        <taxon>Bacteroidota</taxon>
        <taxon>Chitinophagia</taxon>
        <taxon>Chitinophagales</taxon>
        <taxon>Chitinophagaceae</taxon>
        <taxon>Arachidicoccus</taxon>
    </lineage>
</organism>
<protein>
    <submittedName>
        <fullName evidence="3">Gluconolaconase</fullName>
    </submittedName>
</protein>
<dbReference type="InterPro" id="IPR011042">
    <property type="entry name" value="6-blade_b-propeller_TolB-like"/>
</dbReference>
<accession>A0A5B8VL76</accession>
<dbReference type="SUPFAM" id="SSF63829">
    <property type="entry name" value="Calcium-dependent phosphotriesterase"/>
    <property type="match status" value="1"/>
</dbReference>
<dbReference type="Gene3D" id="2.120.10.30">
    <property type="entry name" value="TolB, C-terminal domain"/>
    <property type="match status" value="1"/>
</dbReference>
<keyword evidence="1" id="KW-0732">Signal</keyword>
<dbReference type="EMBL" id="CP042434">
    <property type="protein sequence ID" value="QEC72260.1"/>
    <property type="molecule type" value="Genomic_DNA"/>
</dbReference>
<feature type="signal peptide" evidence="1">
    <location>
        <begin position="1"/>
        <end position="22"/>
    </location>
</feature>
<evidence type="ECO:0000256" key="1">
    <source>
        <dbReference type="SAM" id="SignalP"/>
    </source>
</evidence>
<dbReference type="OrthoDB" id="241638at2"/>
<feature type="chain" id="PRO_5022769852" evidence="1">
    <location>
        <begin position="23"/>
        <end position="1031"/>
    </location>
</feature>
<dbReference type="InterPro" id="IPR024535">
    <property type="entry name" value="RHGA/B-epi-like_pectate_lyase"/>
</dbReference>
<dbReference type="Pfam" id="PF12708">
    <property type="entry name" value="Pect-lyase_RHGA_epim"/>
    <property type="match status" value="2"/>
</dbReference>
<keyword evidence="4" id="KW-1185">Reference proteome</keyword>
<feature type="domain" description="Rhamnogalacturonase A/B/Epimerase-like pectate lyase" evidence="2">
    <location>
        <begin position="404"/>
        <end position="466"/>
    </location>
</feature>
<name>A0A5B8VL76_9BACT</name>
<reference evidence="3 4" key="1">
    <citation type="journal article" date="2017" name="Int. J. Syst. Evol. Microbiol.">
        <title>Arachidicoccus ginsenosidivorans sp. nov., with ginsenoside-converting activity isolated from ginseng cultivating soil.</title>
        <authorList>
            <person name="Siddiqi M.Z."/>
            <person name="Aslam Z."/>
            <person name="Im W.T."/>
        </authorList>
    </citation>
    <scope>NUCLEOTIDE SEQUENCE [LARGE SCALE GENOMIC DNA]</scope>
    <source>
        <strain evidence="3 4">Gsoil 809</strain>
    </source>
</reference>
<gene>
    <name evidence="3" type="ORF">FSB73_11830</name>
</gene>